<keyword evidence="3" id="KW-1185">Reference proteome</keyword>
<keyword evidence="1" id="KW-1133">Transmembrane helix</keyword>
<gene>
    <name evidence="2" type="ORF">BFC18_07475</name>
</gene>
<evidence type="ECO:0000313" key="3">
    <source>
        <dbReference type="Proteomes" id="UP000175691"/>
    </source>
</evidence>
<accession>A0A1E7ZDH8</accession>
<organism evidence="2 3">
    <name type="scientific">Alteromonas confluentis</name>
    <dbReference type="NCBI Taxonomy" id="1656094"/>
    <lineage>
        <taxon>Bacteria</taxon>
        <taxon>Pseudomonadati</taxon>
        <taxon>Pseudomonadota</taxon>
        <taxon>Gammaproteobacteria</taxon>
        <taxon>Alteromonadales</taxon>
        <taxon>Alteromonadaceae</taxon>
        <taxon>Alteromonas/Salinimonas group</taxon>
        <taxon>Alteromonas</taxon>
    </lineage>
</organism>
<name>A0A1E7ZDH8_9ALTE</name>
<dbReference type="Proteomes" id="UP000175691">
    <property type="component" value="Unassembled WGS sequence"/>
</dbReference>
<proteinExistence type="predicted"/>
<reference evidence="2 3" key="1">
    <citation type="submission" date="2016-08" db="EMBL/GenBank/DDBJ databases">
        <authorList>
            <person name="Seilhamer J.J."/>
        </authorList>
    </citation>
    <scope>NUCLEOTIDE SEQUENCE [LARGE SCALE GENOMIC DNA]</scope>
    <source>
        <strain evidence="2 3">KCTC 42603</strain>
    </source>
</reference>
<dbReference type="STRING" id="1656094.BFC18_07475"/>
<feature type="transmembrane region" description="Helical" evidence="1">
    <location>
        <begin position="115"/>
        <end position="134"/>
    </location>
</feature>
<dbReference type="EMBL" id="MDHN01000013">
    <property type="protein sequence ID" value="OFC71566.1"/>
    <property type="molecule type" value="Genomic_DNA"/>
</dbReference>
<dbReference type="AlphaFoldDB" id="A0A1E7ZDH8"/>
<feature type="transmembrane region" description="Helical" evidence="1">
    <location>
        <begin position="154"/>
        <end position="172"/>
    </location>
</feature>
<feature type="transmembrane region" description="Helical" evidence="1">
    <location>
        <begin position="38"/>
        <end position="57"/>
    </location>
</feature>
<protein>
    <submittedName>
        <fullName evidence="2">Uncharacterized protein</fullName>
    </submittedName>
</protein>
<comment type="caution">
    <text evidence="2">The sequence shown here is derived from an EMBL/GenBank/DDBJ whole genome shotgun (WGS) entry which is preliminary data.</text>
</comment>
<dbReference type="OrthoDB" id="6387574at2"/>
<feature type="transmembrane region" description="Helical" evidence="1">
    <location>
        <begin position="63"/>
        <end position="85"/>
    </location>
</feature>
<keyword evidence="1" id="KW-0472">Membrane</keyword>
<keyword evidence="1" id="KW-0812">Transmembrane</keyword>
<evidence type="ECO:0000313" key="2">
    <source>
        <dbReference type="EMBL" id="OFC71566.1"/>
    </source>
</evidence>
<dbReference type="RefSeq" id="WP_070124434.1">
    <property type="nucleotide sequence ID" value="NZ_MDHN01000013.1"/>
</dbReference>
<sequence>MTNNTDDLAALWQTQEVQPIDVEKIQRELLMQRWKQRFYMLVDVLGPVPLALILYYQSDKLPLSALIVTWATLIITVPFVIYFLWLRRHAAFTTAVDTQSHVNVLYRQVANNVKIAFYTKHSCWVSCVMLLLFFGGEIFKTLSASEEGLSLVRIAVWLGLGLVISFGCFIWARGRERKFRARLEELAGIRSQLD</sequence>
<evidence type="ECO:0000256" key="1">
    <source>
        <dbReference type="SAM" id="Phobius"/>
    </source>
</evidence>